<keyword evidence="3" id="KW-1185">Reference proteome</keyword>
<feature type="region of interest" description="Disordered" evidence="1">
    <location>
        <begin position="62"/>
        <end position="104"/>
    </location>
</feature>
<dbReference type="PANTHER" id="PTHR46888">
    <property type="entry name" value="ZINC KNUCKLE DOMAINCONTAINING PROTEIN-RELATED"/>
    <property type="match status" value="1"/>
</dbReference>
<reference evidence="2 3" key="1">
    <citation type="submission" date="2019-05" db="EMBL/GenBank/DDBJ databases">
        <title>Another draft genome of Portunus trituberculatus and its Hox gene families provides insights of decapod evolution.</title>
        <authorList>
            <person name="Jeong J.-H."/>
            <person name="Song I."/>
            <person name="Kim S."/>
            <person name="Choi T."/>
            <person name="Kim D."/>
            <person name="Ryu S."/>
            <person name="Kim W."/>
        </authorList>
    </citation>
    <scope>NUCLEOTIDE SEQUENCE [LARGE SCALE GENOMIC DNA]</scope>
    <source>
        <tissue evidence="2">Muscle</tissue>
    </source>
</reference>
<accession>A0A5B7JGA2</accession>
<dbReference type="PANTHER" id="PTHR46888:SF1">
    <property type="entry name" value="RIBONUCLEASE H"/>
    <property type="match status" value="1"/>
</dbReference>
<proteinExistence type="predicted"/>
<feature type="compositionally biased region" description="Polar residues" evidence="1">
    <location>
        <begin position="79"/>
        <end position="104"/>
    </location>
</feature>
<protein>
    <submittedName>
        <fullName evidence="2">Uncharacterized protein</fullName>
    </submittedName>
</protein>
<evidence type="ECO:0000313" key="3">
    <source>
        <dbReference type="Proteomes" id="UP000324222"/>
    </source>
</evidence>
<gene>
    <name evidence="2" type="ORF">E2C01_090329</name>
</gene>
<dbReference type="Proteomes" id="UP000324222">
    <property type="component" value="Unassembled WGS sequence"/>
</dbReference>
<evidence type="ECO:0000313" key="2">
    <source>
        <dbReference type="EMBL" id="MPC95132.1"/>
    </source>
</evidence>
<name>A0A5B7JGA2_PORTR</name>
<dbReference type="SUPFAM" id="SSF47353">
    <property type="entry name" value="Retrovirus capsid dimerization domain-like"/>
    <property type="match status" value="1"/>
</dbReference>
<organism evidence="2 3">
    <name type="scientific">Portunus trituberculatus</name>
    <name type="common">Swimming crab</name>
    <name type="synonym">Neptunus trituberculatus</name>
    <dbReference type="NCBI Taxonomy" id="210409"/>
    <lineage>
        <taxon>Eukaryota</taxon>
        <taxon>Metazoa</taxon>
        <taxon>Ecdysozoa</taxon>
        <taxon>Arthropoda</taxon>
        <taxon>Crustacea</taxon>
        <taxon>Multicrustacea</taxon>
        <taxon>Malacostraca</taxon>
        <taxon>Eumalacostraca</taxon>
        <taxon>Eucarida</taxon>
        <taxon>Decapoda</taxon>
        <taxon>Pleocyemata</taxon>
        <taxon>Brachyura</taxon>
        <taxon>Eubrachyura</taxon>
        <taxon>Portunoidea</taxon>
        <taxon>Portunidae</taxon>
        <taxon>Portuninae</taxon>
        <taxon>Portunus</taxon>
    </lineage>
</organism>
<sequence length="231" mass="25210">MNSENLKGDYNRIEELMILECFMSKLDPDVQLFIADKGVKTASEAAVCADDYYLVRSQFKPKTTPQTKTDTDTSQQAKVTSGPSYANSVSQKPPTHTHTNTSPRSQRRVYSFCNKVGHTVDRCWRKAGIVRPNCFVDCQTPVATVVESQDNSKCSWATFPNQASEVPRGGNCNKDSVAWSNVSGEIVQAVTSDVTPGDLYAPHPSSGTVRLGGCRTQLASLGTPVHLLLYG</sequence>
<dbReference type="AlphaFoldDB" id="A0A5B7JGA2"/>
<dbReference type="EMBL" id="VSRR010101125">
    <property type="protein sequence ID" value="MPC95132.1"/>
    <property type="molecule type" value="Genomic_DNA"/>
</dbReference>
<comment type="caution">
    <text evidence="2">The sequence shown here is derived from an EMBL/GenBank/DDBJ whole genome shotgun (WGS) entry which is preliminary data.</text>
</comment>
<feature type="compositionally biased region" description="Low complexity" evidence="1">
    <location>
        <begin position="62"/>
        <end position="78"/>
    </location>
</feature>
<evidence type="ECO:0000256" key="1">
    <source>
        <dbReference type="SAM" id="MobiDB-lite"/>
    </source>
</evidence>